<dbReference type="InterPro" id="IPR005500">
    <property type="entry name" value="DUF309"/>
</dbReference>
<dbReference type="Proteomes" id="UP000295632">
    <property type="component" value="Unassembled WGS sequence"/>
</dbReference>
<proteinExistence type="predicted"/>
<keyword evidence="2" id="KW-1185">Reference proteome</keyword>
<evidence type="ECO:0000313" key="2">
    <source>
        <dbReference type="Proteomes" id="UP000295632"/>
    </source>
</evidence>
<accession>A0A4R6U743</accession>
<dbReference type="SUPFAM" id="SSF140663">
    <property type="entry name" value="TTHA0068-like"/>
    <property type="match status" value="1"/>
</dbReference>
<organism evidence="1 2">
    <name type="scientific">Aureibacillus halotolerans</name>
    <dbReference type="NCBI Taxonomy" id="1508390"/>
    <lineage>
        <taxon>Bacteria</taxon>
        <taxon>Bacillati</taxon>
        <taxon>Bacillota</taxon>
        <taxon>Bacilli</taxon>
        <taxon>Bacillales</taxon>
        <taxon>Bacillaceae</taxon>
        <taxon>Aureibacillus</taxon>
    </lineage>
</organism>
<dbReference type="AlphaFoldDB" id="A0A4R6U743"/>
<protein>
    <recommendedName>
        <fullName evidence="3">DUF309 domain-containing protein</fullName>
    </recommendedName>
</protein>
<evidence type="ECO:0000313" key="1">
    <source>
        <dbReference type="EMBL" id="TDQ41586.1"/>
    </source>
</evidence>
<dbReference type="PANTHER" id="PTHR34796">
    <property type="entry name" value="EXPRESSED PROTEIN"/>
    <property type="match status" value="1"/>
</dbReference>
<sequence length="165" mass="18954">MTMHRDTNVPPEAFLSYLLHFHGTRDYFECHEILEDHWKSEDIKNPLWSGLIQLAVSQYHHRRGNFRGAVRLLEKAIVKLPADDPQLQELGVDGPQLHTLLNTLQTRAANQQLYKSVILPLSPSLQKACQVACDEQGLLFGQQSDLTNDSLINRHIERHLSDKRL</sequence>
<comment type="caution">
    <text evidence="1">The sequence shown here is derived from an EMBL/GenBank/DDBJ whole genome shotgun (WGS) entry which is preliminary data.</text>
</comment>
<gene>
    <name evidence="1" type="ORF">EV213_103164</name>
</gene>
<name>A0A4R6U743_9BACI</name>
<dbReference type="InterPro" id="IPR023203">
    <property type="entry name" value="TTHA0068_sf"/>
</dbReference>
<evidence type="ECO:0008006" key="3">
    <source>
        <dbReference type="Google" id="ProtNLM"/>
    </source>
</evidence>
<dbReference type="Gene3D" id="1.10.3450.10">
    <property type="entry name" value="TTHA0068-like"/>
    <property type="match status" value="1"/>
</dbReference>
<dbReference type="Pfam" id="PF03745">
    <property type="entry name" value="DUF309"/>
    <property type="match status" value="1"/>
</dbReference>
<dbReference type="OrthoDB" id="165483at2"/>
<dbReference type="EMBL" id="SNYJ01000003">
    <property type="protein sequence ID" value="TDQ41586.1"/>
    <property type="molecule type" value="Genomic_DNA"/>
</dbReference>
<reference evidence="1 2" key="1">
    <citation type="submission" date="2019-03" db="EMBL/GenBank/DDBJ databases">
        <title>Genomic Encyclopedia of Type Strains, Phase IV (KMG-IV): sequencing the most valuable type-strain genomes for metagenomic binning, comparative biology and taxonomic classification.</title>
        <authorList>
            <person name="Goeker M."/>
        </authorList>
    </citation>
    <scope>NUCLEOTIDE SEQUENCE [LARGE SCALE GENOMIC DNA]</scope>
    <source>
        <strain evidence="1 2">DSM 28697</strain>
    </source>
</reference>
<dbReference type="PANTHER" id="PTHR34796:SF1">
    <property type="entry name" value="EXPRESSED PROTEIN"/>
    <property type="match status" value="1"/>
</dbReference>